<dbReference type="HAMAP" id="MF_01854">
    <property type="entry name" value="FBPase_class3"/>
    <property type="match status" value="1"/>
</dbReference>
<sequence length="639" mass="74309">MSYTQELLREKFPAKQDVVTEITNLEAILNLPKATEHFVSDVHGEYNAFDHTLRNGSGNVKQKINENFGGRLTPRNIQEFATLIYYPEDKLAYRKKHVATQDELDQWYLNTIARLIEVLKITATKYTRSKVRKAMDPNYVYITEELLYNDQQELDKRNYYNQILHNLVALHQADEFITVTCYTIQRLVVDHLHVIGDIYDRGPAPDKIMDTLMKYHSVDIQWGNHDIIWLGAVSGSALCIMNLLRICARYNNLSIIEDAYGINLRHLSMFAEQNYTDVKAFRPKTVEDTEVIRPDERKQITQIHQAVAMIQFKLEGQICQRRPEFRMNNVTLLDKIDYENSKIKIGNETYPLACKCFSTIDPQDPYKLTEEEEKVTRSLLESFGNATKLRRHLNFMMEKGSMYKCYNGNLLFHGCIPVQKDGSFQLFEFGSQKYQGKGLLDFFEKQLRKAYSEPDKNDDLATDMVWYLWQGPLSPLFGKHAMTTFSRYFIEDKDTHVERKNAYYNLRKEEWFCRKLLNEFGLNADEGHIINGHTPVKKGSQPIMANKKMIVIDGGYSKAYQPTTGIGGYTLLYNSYGLQLVTHHPFTSKEDAIKNGRDILSTRRVVNQELKRQTVADTDTGREIKEKLQILRNMLSDYK</sequence>
<keyword evidence="2 4" id="KW-0464">Manganese</keyword>
<proteinExistence type="inferred from homology"/>
<keyword evidence="1 4" id="KW-0378">Hydrolase</keyword>
<evidence type="ECO:0000256" key="3">
    <source>
        <dbReference type="ARBA" id="ARBA00023277"/>
    </source>
</evidence>
<dbReference type="UniPathway" id="UPA00138"/>
<dbReference type="GO" id="GO:0006094">
    <property type="term" value="P:gluconeogenesis"/>
    <property type="evidence" value="ECO:0007669"/>
    <property type="project" value="UniProtKB-UniRule"/>
</dbReference>
<dbReference type="OrthoDB" id="9779903at2"/>
<dbReference type="EMBL" id="AZEG01000018">
    <property type="protein sequence ID" value="KRL36946.1"/>
    <property type="molecule type" value="Genomic_DNA"/>
</dbReference>
<comment type="pathway">
    <text evidence="4">Carbohydrate biosynthesis; gluconeogenesis.</text>
</comment>
<comment type="caution">
    <text evidence="5">The sequence shown here is derived from an EMBL/GenBank/DDBJ whole genome shotgun (WGS) entry which is preliminary data.</text>
</comment>
<dbReference type="Gene3D" id="3.60.21.10">
    <property type="match status" value="1"/>
</dbReference>
<dbReference type="Proteomes" id="UP000051155">
    <property type="component" value="Unassembled WGS sequence"/>
</dbReference>
<dbReference type="PATRIC" id="fig|1423812.3.peg.820"/>
<comment type="similarity">
    <text evidence="4">Belongs to the FBPase class 3 family.</text>
</comment>
<dbReference type="SUPFAM" id="SSF56300">
    <property type="entry name" value="Metallo-dependent phosphatases"/>
    <property type="match status" value="1"/>
</dbReference>
<dbReference type="EC" id="3.1.3.11" evidence="4"/>
<name>A0A0R1Q446_9LACO</name>
<dbReference type="GO" id="GO:0042132">
    <property type="term" value="F:fructose 1,6-bisphosphate 1-phosphatase activity"/>
    <property type="evidence" value="ECO:0007669"/>
    <property type="project" value="UniProtKB-UniRule"/>
</dbReference>
<reference evidence="5 6" key="1">
    <citation type="journal article" date="2015" name="Genome Announc.">
        <title>Expanding the biotechnology potential of lactobacilli through comparative genomics of 213 strains and associated genera.</title>
        <authorList>
            <person name="Sun Z."/>
            <person name="Harris H.M."/>
            <person name="McCann A."/>
            <person name="Guo C."/>
            <person name="Argimon S."/>
            <person name="Zhang W."/>
            <person name="Yang X."/>
            <person name="Jeffery I.B."/>
            <person name="Cooney J.C."/>
            <person name="Kagawa T.F."/>
            <person name="Liu W."/>
            <person name="Song Y."/>
            <person name="Salvetti E."/>
            <person name="Wrobel A."/>
            <person name="Rasinkangas P."/>
            <person name="Parkhill J."/>
            <person name="Rea M.C."/>
            <person name="O'Sullivan O."/>
            <person name="Ritari J."/>
            <person name="Douillard F.P."/>
            <person name="Paul Ross R."/>
            <person name="Yang R."/>
            <person name="Briner A.E."/>
            <person name="Felis G.E."/>
            <person name="de Vos W.M."/>
            <person name="Barrangou R."/>
            <person name="Klaenhammer T.R."/>
            <person name="Caufield P.W."/>
            <person name="Cui Y."/>
            <person name="Zhang H."/>
            <person name="O'Toole P.W."/>
        </authorList>
    </citation>
    <scope>NUCLEOTIDE SEQUENCE [LARGE SCALE GENOMIC DNA]</scope>
    <source>
        <strain evidence="5 6">DSM 19971</strain>
    </source>
</reference>
<evidence type="ECO:0000256" key="4">
    <source>
        <dbReference type="HAMAP-Rule" id="MF_01854"/>
    </source>
</evidence>
<organism evidence="5 6">
    <name type="scientific">Liquorilactobacillus uvarum DSM 19971</name>
    <dbReference type="NCBI Taxonomy" id="1423812"/>
    <lineage>
        <taxon>Bacteria</taxon>
        <taxon>Bacillati</taxon>
        <taxon>Bacillota</taxon>
        <taxon>Bacilli</taxon>
        <taxon>Lactobacillales</taxon>
        <taxon>Lactobacillaceae</taxon>
        <taxon>Liquorilactobacillus</taxon>
    </lineage>
</organism>
<keyword evidence="3 4" id="KW-0119">Carbohydrate metabolism</keyword>
<evidence type="ECO:0000313" key="5">
    <source>
        <dbReference type="EMBL" id="KRL36946.1"/>
    </source>
</evidence>
<dbReference type="InterPro" id="IPR029052">
    <property type="entry name" value="Metallo-depent_PP-like"/>
</dbReference>
<comment type="cofactor">
    <cofactor evidence="4">
        <name>Mn(2+)</name>
        <dbReference type="ChEBI" id="CHEBI:29035"/>
    </cofactor>
</comment>
<evidence type="ECO:0000313" key="6">
    <source>
        <dbReference type="Proteomes" id="UP000051155"/>
    </source>
</evidence>
<gene>
    <name evidence="4" type="primary">fbp</name>
    <name evidence="5" type="ORF">FD20_GL000755</name>
</gene>
<comment type="catalytic activity">
    <reaction evidence="4">
        <text>beta-D-fructose 1,6-bisphosphate + H2O = beta-D-fructose 6-phosphate + phosphate</text>
        <dbReference type="Rhea" id="RHEA:11064"/>
        <dbReference type="ChEBI" id="CHEBI:15377"/>
        <dbReference type="ChEBI" id="CHEBI:32966"/>
        <dbReference type="ChEBI" id="CHEBI:43474"/>
        <dbReference type="ChEBI" id="CHEBI:57634"/>
        <dbReference type="EC" id="3.1.3.11"/>
    </reaction>
</comment>
<evidence type="ECO:0000256" key="1">
    <source>
        <dbReference type="ARBA" id="ARBA00022801"/>
    </source>
</evidence>
<dbReference type="PIRSF" id="PIRSF000906">
    <property type="entry name" value="FBPtase_Bacill"/>
    <property type="match status" value="1"/>
</dbReference>
<dbReference type="RefSeq" id="WP_057737752.1">
    <property type="nucleotide sequence ID" value="NZ_AZEG01000018.1"/>
</dbReference>
<evidence type="ECO:0000256" key="2">
    <source>
        <dbReference type="ARBA" id="ARBA00023211"/>
    </source>
</evidence>
<dbReference type="InterPro" id="IPR009164">
    <property type="entry name" value="FBPtase_class3"/>
</dbReference>
<dbReference type="STRING" id="1423812.FD20_GL000755"/>
<dbReference type="AlphaFoldDB" id="A0A0R1Q446"/>
<dbReference type="Pfam" id="PF06874">
    <property type="entry name" value="FBPase_2"/>
    <property type="match status" value="1"/>
</dbReference>
<keyword evidence="6" id="KW-1185">Reference proteome</keyword>
<accession>A0A0R1Q446</accession>
<protein>
    <recommendedName>
        <fullName evidence="4">Fructose-1,6-bisphosphatase class 3</fullName>
        <shortName evidence="4">FBPase class 3</shortName>
        <ecNumber evidence="4">3.1.3.11</ecNumber>
    </recommendedName>
    <alternativeName>
        <fullName evidence="4">D-fructose-1,6-bisphosphate 1-phosphohydrolase class 3</fullName>
    </alternativeName>
</protein>